<organism evidence="3 4">
    <name type="scientific">Clostridium autoethanogenum</name>
    <dbReference type="NCBI Taxonomy" id="84023"/>
    <lineage>
        <taxon>Bacteria</taxon>
        <taxon>Bacillati</taxon>
        <taxon>Bacillota</taxon>
        <taxon>Clostridia</taxon>
        <taxon>Eubacteriales</taxon>
        <taxon>Clostridiaceae</taxon>
        <taxon>Clostridium</taxon>
    </lineage>
</organism>
<dbReference type="RefSeq" id="WP_122058118.1">
    <property type="nucleotide sequence ID" value="NZ_RFAQ01000010.1"/>
</dbReference>
<dbReference type="SUPFAM" id="SSF56219">
    <property type="entry name" value="DNase I-like"/>
    <property type="match status" value="1"/>
</dbReference>
<name>A0A3M0SWC3_9CLOT</name>
<dbReference type="InterPro" id="IPR022225">
    <property type="entry name" value="Phage_tail_fibre_N"/>
</dbReference>
<dbReference type="InterPro" id="IPR005135">
    <property type="entry name" value="Endo/exonuclease/phosphatase"/>
</dbReference>
<reference evidence="3 4" key="1">
    <citation type="submission" date="2018-10" db="EMBL/GenBank/DDBJ databases">
        <title>Genome-centric metagenomics revealed C2 chemical producing, CO utilizing Clostridium with novel acetogenic gene cluster.</title>
        <authorList>
            <person name="Kang H."/>
            <person name="Park B."/>
            <person name="Choi I.G."/>
            <person name="Chang I.S."/>
        </authorList>
    </citation>
    <scope>NUCLEOTIDE SEQUENCE [LARGE SCALE GENOMIC DNA]</scope>
    <source>
        <strain evidence="3 4">H21-9</strain>
    </source>
</reference>
<dbReference type="EMBL" id="RFAQ01000010">
    <property type="protein sequence ID" value="RMD02729.1"/>
    <property type="molecule type" value="Genomic_DNA"/>
</dbReference>
<evidence type="ECO:0000259" key="1">
    <source>
        <dbReference type="Pfam" id="PF03372"/>
    </source>
</evidence>
<dbReference type="InterPro" id="IPR036691">
    <property type="entry name" value="Endo/exonu/phosph_ase_sf"/>
</dbReference>
<dbReference type="Pfam" id="PF03372">
    <property type="entry name" value="Exo_endo_phos"/>
    <property type="match status" value="1"/>
</dbReference>
<dbReference type="AlphaFoldDB" id="A0A3M0SWC3"/>
<protein>
    <recommendedName>
        <fullName evidence="5">Endonuclease/exonuclease/phosphatase domain-containing protein</fullName>
    </recommendedName>
</protein>
<sequence>MADQEFYTLITTTGKAKIANATAFGTKVNFTTLKVGDGNGNYYEPTESQTDLIHTVWSGAITSISTDPNNPNWIIIAVSIPATVGGFMIREVGIFDDNGTMIAIGKYPETYKPTSETGSTKDLTIRTILEVSNAGTIELKVDPNIIVATKADFNELAGTGRTTETVKKNADNIKNLSTQMADIPNQTYITEKAKQVDLITTNAKVATNTADINSLTTVKADKTYVDDKVATVASGAPDKTFVTLADLTAAYPTGDIKNKLVASDGHIYNWNGSAWTDTGIQYQSTGIGDRAVSFSNVSDYLRKILSNNLLSTNKSNWELGSVTNGSEVTNNYRVKSKLIPVDNTKTYLLEINNSDYSIMVPLYDSSGIFLRYYQTGRYIASNNVMHFGSDVTYIKLVIQRISYPTITIDQAINDLPLRLSVIDDAEYIPTNKEFASKFQSKDNIIPYGTNWIAGTLSNGIYTASEVRLTTDFIEVEPNSRYTINYMNDDYQLSVWEYDKDKNPITSVEYSQTTFDTDRRTKYVRFVIKNPLGDYEAIHIPDILIYTTKEKLYSVSSDIFHNAIWSQGSIDSNGDELTNTIRLKTDFIKTIPTTYRVVFSDANYKISIHYYDENKTHIGSTDYWSSATSSPTMFGGSQGAYVRFILNQNTSETDETLTTDIIPNVNIIIYEDQPSNYSKSKNIRIVTNNIGHFGVGIDYGYKGSDIQAQIINWFKHFGKMNADIVGIQEFCIYMDYAKTIRSDITLFKKLYPHLYNGFFDDAILSKFPLYNVSCGIIGSSDPSTQREYIKAYFDIDNITVCVATTHPYPNTGNESIRQTQYNDLITMLSDEKYFILTGDFNALTADEFAPFINAGYNLSNCGQFGNIPTYMYDNTQFLDNIITSTNILINNVEVASSAVTSDHYALSADLTILY</sequence>
<dbReference type="InterPro" id="IPR051934">
    <property type="entry name" value="Phage_Tail_Fiber_Structural"/>
</dbReference>
<dbReference type="PANTHER" id="PTHR35191">
    <property type="entry name" value="PROPHAGE SIDE TAIL FIBER PROTEIN HOMOLOG STFQ-RELATED"/>
    <property type="match status" value="1"/>
</dbReference>
<feature type="domain" description="Endonuclease/exonuclease/phosphatase" evidence="1">
    <location>
        <begin position="708"/>
        <end position="902"/>
    </location>
</feature>
<dbReference type="Pfam" id="PF12571">
    <property type="entry name" value="Phage_tail_fib"/>
    <property type="match status" value="1"/>
</dbReference>
<gene>
    <name evidence="3" type="ORF">D9O40_05360</name>
</gene>
<evidence type="ECO:0008006" key="5">
    <source>
        <dbReference type="Google" id="ProtNLM"/>
    </source>
</evidence>
<proteinExistence type="predicted"/>
<feature type="domain" description="Phage tail fibre protein N-terminal" evidence="2">
    <location>
        <begin position="4"/>
        <end position="150"/>
    </location>
</feature>
<evidence type="ECO:0000259" key="2">
    <source>
        <dbReference type="Pfam" id="PF12571"/>
    </source>
</evidence>
<comment type="caution">
    <text evidence="3">The sequence shown here is derived from an EMBL/GenBank/DDBJ whole genome shotgun (WGS) entry which is preliminary data.</text>
</comment>
<dbReference type="Proteomes" id="UP000277999">
    <property type="component" value="Unassembled WGS sequence"/>
</dbReference>
<evidence type="ECO:0000313" key="4">
    <source>
        <dbReference type="Proteomes" id="UP000277999"/>
    </source>
</evidence>
<dbReference type="GO" id="GO:0003824">
    <property type="term" value="F:catalytic activity"/>
    <property type="evidence" value="ECO:0007669"/>
    <property type="project" value="InterPro"/>
</dbReference>
<evidence type="ECO:0000313" key="3">
    <source>
        <dbReference type="EMBL" id="RMD02729.1"/>
    </source>
</evidence>
<accession>A0A3M0SWC3</accession>
<dbReference type="Gene3D" id="3.60.10.10">
    <property type="entry name" value="Endonuclease/exonuclease/phosphatase"/>
    <property type="match status" value="1"/>
</dbReference>
<dbReference type="PANTHER" id="PTHR35191:SF1">
    <property type="entry name" value="PROPHAGE SIDE TAIL FIBER PROTEIN HOMOLOG STFQ-RELATED"/>
    <property type="match status" value="1"/>
</dbReference>